<dbReference type="GeneID" id="56136101"/>
<evidence type="ECO:0000313" key="1">
    <source>
        <dbReference type="EMBL" id="QDH83626.1"/>
    </source>
</evidence>
<reference evidence="1 2" key="1">
    <citation type="submission" date="2019-06" db="EMBL/GenBank/DDBJ databases">
        <authorList>
            <person name="Kincaid V.D."/>
            <person name="Fuller A."/>
            <person name="Hodges K."/>
            <person name="Bansal M."/>
            <person name="Essig J."/>
            <person name="Johnson A."/>
        </authorList>
    </citation>
    <scope>NUCLEOTIDE SEQUENCE [LARGE SCALE GENOMIC DNA]</scope>
</reference>
<sequence>MEIQAAVRLQASQPLYHGTTADLPIGKVITAKPSNQRMGVVEQVFEWARAQLGIGVSRMKCIFLSRNPKDSAPYGDNVYRMEPVGKSAAGHSSWLNVLMDVLERDGCYKAGKIKRKPKNVTLPQIEKVILWYYTGKPIDAAQAKELNLSVHRYNNTSYIYEVLAPKARVVAKEQ</sequence>
<proteinExistence type="predicted"/>
<name>A0A514CT32_9CAUD</name>
<dbReference type="EMBL" id="MN094788">
    <property type="protein sequence ID" value="QDH83626.1"/>
    <property type="molecule type" value="Genomic_DNA"/>
</dbReference>
<evidence type="ECO:0000313" key="2">
    <source>
        <dbReference type="Proteomes" id="UP000320799"/>
    </source>
</evidence>
<dbReference type="Proteomes" id="UP000320799">
    <property type="component" value="Segment"/>
</dbReference>
<accession>A0A514CT32</accession>
<organism evidence="1 2">
    <name type="scientific">Achromobacter phage Motura</name>
    <dbReference type="NCBI Taxonomy" id="2591403"/>
    <lineage>
        <taxon>Viruses</taxon>
        <taxon>Duplodnaviria</taxon>
        <taxon>Heunggongvirae</taxon>
        <taxon>Uroviricota</taxon>
        <taxon>Caudoviricetes</taxon>
        <taxon>Moturavirus</taxon>
        <taxon>Moturavirus motura</taxon>
    </lineage>
</organism>
<keyword evidence="2" id="KW-1185">Reference proteome</keyword>
<dbReference type="RefSeq" id="YP_009903825.1">
    <property type="nucleotide sequence ID" value="NC_049849.1"/>
</dbReference>
<dbReference type="KEGG" id="vg:56136101"/>
<protein>
    <submittedName>
        <fullName evidence="1">Uncharacterized protein</fullName>
    </submittedName>
</protein>